<dbReference type="InterPro" id="IPR050793">
    <property type="entry name" value="CMP-NeuNAc_synthase"/>
</dbReference>
<dbReference type="InterPro" id="IPR003329">
    <property type="entry name" value="Cytidylyl_trans"/>
</dbReference>
<dbReference type="SUPFAM" id="SSF53448">
    <property type="entry name" value="Nucleotide-diphospho-sugar transferases"/>
    <property type="match status" value="1"/>
</dbReference>
<reference evidence="1 2" key="1">
    <citation type="submission" date="2018-03" db="EMBL/GenBank/DDBJ databases">
        <title>Genome sequence of Moorella stamsii DSM 26217.</title>
        <authorList>
            <person name="Poehlein A."/>
            <person name="Daniel R."/>
        </authorList>
    </citation>
    <scope>NUCLEOTIDE SEQUENCE [LARGE SCALE GENOMIC DNA]</scope>
    <source>
        <strain evidence="2">DSM 26217</strain>
    </source>
</reference>
<keyword evidence="2" id="KW-1185">Reference proteome</keyword>
<dbReference type="PANTHER" id="PTHR21485:SF6">
    <property type="entry name" value="N-ACYLNEURAMINATE CYTIDYLYLTRANSFERASE-RELATED"/>
    <property type="match status" value="1"/>
</dbReference>
<dbReference type="Pfam" id="PF02348">
    <property type="entry name" value="CTP_transf_3"/>
    <property type="match status" value="1"/>
</dbReference>
<keyword evidence="1" id="KW-0548">Nucleotidyltransferase</keyword>
<dbReference type="EMBL" id="PVXL01000046">
    <property type="protein sequence ID" value="PRR72308.1"/>
    <property type="molecule type" value="Genomic_DNA"/>
</dbReference>
<dbReference type="CDD" id="cd02513">
    <property type="entry name" value="CMP-NeuAc_Synthase"/>
    <property type="match status" value="1"/>
</dbReference>
<organism evidence="1 2">
    <name type="scientific">Neomoorella stamsii</name>
    <dbReference type="NCBI Taxonomy" id="1266720"/>
    <lineage>
        <taxon>Bacteria</taxon>
        <taxon>Bacillati</taxon>
        <taxon>Bacillota</taxon>
        <taxon>Clostridia</taxon>
        <taxon>Neomoorellales</taxon>
        <taxon>Neomoorellaceae</taxon>
        <taxon>Neomoorella</taxon>
    </lineage>
</organism>
<dbReference type="EC" id="2.7.7.43" evidence="1"/>
<name>A0A9X7P5X0_9FIRM</name>
<keyword evidence="1" id="KW-0808">Transferase</keyword>
<dbReference type="RefSeq" id="WP_054937811.1">
    <property type="nucleotide sequence ID" value="NZ_PVXL01000046.1"/>
</dbReference>
<proteinExistence type="predicted"/>
<sequence length="232" mass="26490">MYRHKTLLGFIPARKGSKGVPGKNIKPLAGKPLIVYTIETARVSGLFDYLMVSTDGEDIARIVREAGAEVPFVRPAELATDTAKGIDVLHHAMVWLEAKGQKFDWVMYLQPTSPLRSSRDIVAACELMLERDAEAVVAVCEVEHHPWWSNTLPDDLCMADFLRPEAIGPQRQELPTYYRINGAIYLARWDFIRYRDSWYGPRTYAYIMPRERSVDIDNPLDFVLAEALIYQK</sequence>
<dbReference type="Gene3D" id="3.90.550.10">
    <property type="entry name" value="Spore Coat Polysaccharide Biosynthesis Protein SpsA, Chain A"/>
    <property type="match status" value="1"/>
</dbReference>
<dbReference type="PANTHER" id="PTHR21485">
    <property type="entry name" value="HAD SUPERFAMILY MEMBERS CMAS AND KDSC"/>
    <property type="match status" value="1"/>
</dbReference>
<evidence type="ECO:0000313" key="2">
    <source>
        <dbReference type="Proteomes" id="UP000239430"/>
    </source>
</evidence>
<accession>A0A9X7P5X0</accession>
<dbReference type="InterPro" id="IPR029044">
    <property type="entry name" value="Nucleotide-diphossugar_trans"/>
</dbReference>
<evidence type="ECO:0000313" key="1">
    <source>
        <dbReference type="EMBL" id="PRR72308.1"/>
    </source>
</evidence>
<dbReference type="GO" id="GO:0008781">
    <property type="term" value="F:N-acylneuraminate cytidylyltransferase activity"/>
    <property type="evidence" value="ECO:0007669"/>
    <property type="project" value="UniProtKB-EC"/>
</dbReference>
<dbReference type="AlphaFoldDB" id="A0A9X7P5X0"/>
<comment type="caution">
    <text evidence="1">The sequence shown here is derived from an EMBL/GenBank/DDBJ whole genome shotgun (WGS) entry which is preliminary data.</text>
</comment>
<gene>
    <name evidence="1" type="primary">neuA</name>
    <name evidence="1" type="ORF">MOST_20190</name>
</gene>
<dbReference type="Proteomes" id="UP000239430">
    <property type="component" value="Unassembled WGS sequence"/>
</dbReference>
<protein>
    <submittedName>
        <fullName evidence="1">N-acylneuraminate cytidylyltransferase</fullName>
        <ecNumber evidence="1">2.7.7.43</ecNumber>
    </submittedName>
</protein>